<gene>
    <name evidence="4" type="ORF">COO20_16950</name>
</gene>
<dbReference type="NCBIfam" id="NF005478">
    <property type="entry name" value="PRK07079.1"/>
    <property type="match status" value="1"/>
</dbReference>
<dbReference type="InterPro" id="IPR002933">
    <property type="entry name" value="Peptidase_M20"/>
</dbReference>
<dbReference type="GO" id="GO:0008233">
    <property type="term" value="F:peptidase activity"/>
    <property type="evidence" value="ECO:0007669"/>
    <property type="project" value="UniProtKB-KW"/>
</dbReference>
<dbReference type="PANTHER" id="PTHR43270:SF12">
    <property type="entry name" value="SUCCINYL-DIAMINOPIMELATE DESUCCINYLASE"/>
    <property type="match status" value="1"/>
</dbReference>
<dbReference type="SUPFAM" id="SSF53187">
    <property type="entry name" value="Zn-dependent exopeptidases"/>
    <property type="match status" value="1"/>
</dbReference>
<sequence>MTTREQAIERITRYFDDGDFLRELTALVEIPSESQNPARAAELQRYIDEQMIPMLGAMEFTTRVLENPKAGFGPFLFAERHEGDDLPTILTYGHGDVILGQEGEWREGLAPFKITVEGDRIYGRGTADNKGQHCINLAALRAVIAERGRLGFNCKVIIETGEETGSPGLAEIFEQNKELFSADVLIASDGPRLSADRPTMFMGSRGAINFSLSLKYREGGHHSGNWGGLLKDPGMVLSHALTTITDVRGQIQIPEWRPDSLTAPVRKALEDCAITENPTGPKIDPDWGEESLSLAEKVFGWNSFAILAMKSGNPEKPVNAIAPWAIAHCQLRYVVGTDPDDILPALRRHLDKHGFTDIEIIPAEKGFFQATRLDPDHPWVSWTRESIVRTTGKSPAILPNLGGSLPNETFAYILGMPTVWIPHSYAACSQHAPNEHILKGLSREALQIMAGVFWDIGENAPDVK</sequence>
<dbReference type="GO" id="GO:0046872">
    <property type="term" value="F:metal ion binding"/>
    <property type="evidence" value="ECO:0007669"/>
    <property type="project" value="UniProtKB-KW"/>
</dbReference>
<dbReference type="RefSeq" id="WP_101268688.1">
    <property type="nucleotide sequence ID" value="NZ_NWTK01000011.1"/>
</dbReference>
<evidence type="ECO:0000313" key="4">
    <source>
        <dbReference type="EMBL" id="PKR52981.1"/>
    </source>
</evidence>
<dbReference type="Pfam" id="PF01546">
    <property type="entry name" value="Peptidase_M20"/>
    <property type="match status" value="1"/>
</dbReference>
<dbReference type="InterPro" id="IPR051458">
    <property type="entry name" value="Cyt/Met_Dipeptidase"/>
</dbReference>
<evidence type="ECO:0000313" key="5">
    <source>
        <dbReference type="Proteomes" id="UP000233597"/>
    </source>
</evidence>
<accession>A0A2N3KR16</accession>
<comment type="caution">
    <text evidence="4">The sequence shown here is derived from an EMBL/GenBank/DDBJ whole genome shotgun (WGS) entry which is preliminary data.</text>
</comment>
<dbReference type="Gene3D" id="3.40.630.10">
    <property type="entry name" value="Zn peptidases"/>
    <property type="match status" value="1"/>
</dbReference>
<dbReference type="Gene3D" id="3.30.70.360">
    <property type="match status" value="1"/>
</dbReference>
<evidence type="ECO:0000256" key="1">
    <source>
        <dbReference type="ARBA" id="ARBA00022670"/>
    </source>
</evidence>
<dbReference type="OrthoDB" id="9761532at2"/>
<keyword evidence="2" id="KW-0479">Metal-binding</keyword>
<dbReference type="Proteomes" id="UP000233597">
    <property type="component" value="Unassembled WGS sequence"/>
</dbReference>
<organism evidence="4 5">
    <name type="scientific">Thalassospira marina</name>
    <dbReference type="NCBI Taxonomy" id="2048283"/>
    <lineage>
        <taxon>Bacteria</taxon>
        <taxon>Pseudomonadati</taxon>
        <taxon>Pseudomonadota</taxon>
        <taxon>Alphaproteobacteria</taxon>
        <taxon>Rhodospirillales</taxon>
        <taxon>Thalassospiraceae</taxon>
        <taxon>Thalassospira</taxon>
    </lineage>
</organism>
<dbReference type="AlphaFoldDB" id="A0A2N3KR16"/>
<dbReference type="EMBL" id="NWTK01000011">
    <property type="protein sequence ID" value="PKR52981.1"/>
    <property type="molecule type" value="Genomic_DNA"/>
</dbReference>
<dbReference type="GO" id="GO:0006508">
    <property type="term" value="P:proteolysis"/>
    <property type="evidence" value="ECO:0007669"/>
    <property type="project" value="UniProtKB-KW"/>
</dbReference>
<evidence type="ECO:0000256" key="2">
    <source>
        <dbReference type="ARBA" id="ARBA00022723"/>
    </source>
</evidence>
<protein>
    <submittedName>
        <fullName evidence="4">Uncharacterized protein</fullName>
    </submittedName>
</protein>
<dbReference type="PANTHER" id="PTHR43270">
    <property type="entry name" value="BETA-ALA-HIS DIPEPTIDASE"/>
    <property type="match status" value="1"/>
</dbReference>
<keyword evidence="1" id="KW-0645">Protease</keyword>
<reference evidence="4 5" key="1">
    <citation type="submission" date="2017-09" db="EMBL/GenBank/DDBJ databases">
        <title>Biodiversity and function of Thalassospira species in the particle-attached aromatic-hydrocarbon-degrading consortia from the surface seawater of the South China Sea.</title>
        <authorList>
            <person name="Dong C."/>
            <person name="Liu R."/>
            <person name="Shao Z."/>
        </authorList>
    </citation>
    <scope>NUCLEOTIDE SEQUENCE [LARGE SCALE GENOMIC DNA]</scope>
    <source>
        <strain evidence="4 5">CSC1P2</strain>
    </source>
</reference>
<name>A0A2N3KR16_9PROT</name>
<proteinExistence type="predicted"/>
<evidence type="ECO:0000256" key="3">
    <source>
        <dbReference type="ARBA" id="ARBA00022801"/>
    </source>
</evidence>
<keyword evidence="3" id="KW-0378">Hydrolase</keyword>